<dbReference type="GO" id="GO:0010508">
    <property type="term" value="P:positive regulation of autophagy"/>
    <property type="evidence" value="ECO:0007669"/>
    <property type="project" value="TreeGrafter"/>
</dbReference>
<keyword evidence="3" id="KW-0449">Lipoprotein</keyword>
<dbReference type="InterPro" id="IPR031632">
    <property type="entry name" value="SVIP"/>
</dbReference>
<keyword evidence="2" id="KW-0564">Palmitate</keyword>
<feature type="compositionally biased region" description="Basic and acidic residues" evidence="4">
    <location>
        <begin position="55"/>
        <end position="66"/>
    </location>
</feature>
<dbReference type="EnsemblMetazoa" id="XM_016981308">
    <property type="protein sequence ID" value="XP_016836797"/>
    <property type="gene ID" value="LOC100124203"/>
</dbReference>
<dbReference type="AlphaFoldDB" id="A0A7M7M1K0"/>
<dbReference type="InterPro" id="IPR055366">
    <property type="entry name" value="SVIP_metazoa"/>
</dbReference>
<dbReference type="KEGG" id="nvi:100124203"/>
<dbReference type="GO" id="GO:1904293">
    <property type="term" value="P:negative regulation of ERAD pathway"/>
    <property type="evidence" value="ECO:0007669"/>
    <property type="project" value="TreeGrafter"/>
</dbReference>
<dbReference type="GO" id="GO:1904240">
    <property type="term" value="P:negative regulation of VCP-NPL4-UFD1 AAA ATPase complex assembly"/>
    <property type="evidence" value="ECO:0007669"/>
    <property type="project" value="TreeGrafter"/>
</dbReference>
<evidence type="ECO:0000313" key="6">
    <source>
        <dbReference type="Proteomes" id="UP000002358"/>
    </source>
</evidence>
<gene>
    <name evidence="5" type="primary">100124203</name>
</gene>
<dbReference type="GO" id="GO:1904153">
    <property type="term" value="P:negative regulation of retrograde protein transport, ER to cytosol"/>
    <property type="evidence" value="ECO:0007669"/>
    <property type="project" value="TreeGrafter"/>
</dbReference>
<feature type="region of interest" description="Disordered" evidence="4">
    <location>
        <begin position="1"/>
        <end position="38"/>
    </location>
</feature>
<dbReference type="OMA" id="GLKWQMN"/>
<dbReference type="GO" id="GO:0005789">
    <property type="term" value="C:endoplasmic reticulum membrane"/>
    <property type="evidence" value="ECO:0007669"/>
    <property type="project" value="TreeGrafter"/>
</dbReference>
<accession>A0A7M7M1K0</accession>
<proteinExistence type="predicted"/>
<evidence type="ECO:0000256" key="3">
    <source>
        <dbReference type="ARBA" id="ARBA00023288"/>
    </source>
</evidence>
<dbReference type="SMR" id="A0A7M7M1K0"/>
<evidence type="ECO:0000256" key="4">
    <source>
        <dbReference type="SAM" id="MobiDB-lite"/>
    </source>
</evidence>
<dbReference type="PANTHER" id="PTHR35269:SF1">
    <property type="entry name" value="SMALL VCP_P97-INTERACTING PROTEIN"/>
    <property type="match status" value="1"/>
</dbReference>
<dbReference type="Proteomes" id="UP000002358">
    <property type="component" value="Chromosome 5"/>
</dbReference>
<feature type="region of interest" description="Disordered" evidence="4">
    <location>
        <begin position="55"/>
        <end position="81"/>
    </location>
</feature>
<keyword evidence="6" id="KW-1185">Reference proteome</keyword>
<protein>
    <recommendedName>
        <fullName evidence="7">Small VCP/p97-interacting protein</fullName>
    </recommendedName>
</protein>
<keyword evidence="1" id="KW-0519">Myristate</keyword>
<dbReference type="InParanoid" id="A0A7M7M1K0"/>
<feature type="compositionally biased region" description="Polar residues" evidence="4">
    <location>
        <begin position="68"/>
        <end position="81"/>
    </location>
</feature>
<evidence type="ECO:0000313" key="5">
    <source>
        <dbReference type="EnsemblMetazoa" id="XP_016836797"/>
    </source>
</evidence>
<dbReference type="FunCoup" id="A0A7M7M1K0">
    <property type="interactions" value="178"/>
</dbReference>
<evidence type="ECO:0008006" key="7">
    <source>
        <dbReference type="Google" id="ProtNLM"/>
    </source>
</evidence>
<dbReference type="OrthoDB" id="10066206at2759"/>
<reference evidence="5" key="1">
    <citation type="submission" date="2021-01" db="UniProtKB">
        <authorList>
            <consortium name="EnsemblMetazoa"/>
        </authorList>
    </citation>
    <scope>IDENTIFICATION</scope>
</reference>
<dbReference type="Pfam" id="PF15811">
    <property type="entry name" value="SVIP"/>
    <property type="match status" value="1"/>
</dbReference>
<name>A0A7M7M1K0_NASVI</name>
<sequence length="81" mass="9232">MGNLLDCCKGSSSYEDITPDRDTIRQQQAEAAERRLAEQEKRGIGNVNAVKRQQKLAEEREKRENEAGNLNNQAGLKWQMN</sequence>
<dbReference type="PANTHER" id="PTHR35269">
    <property type="entry name" value="SMALL VCP/P97-INTERACTING PROTEIN"/>
    <property type="match status" value="1"/>
</dbReference>
<organism evidence="5 6">
    <name type="scientific">Nasonia vitripennis</name>
    <name type="common">Parasitic wasp</name>
    <dbReference type="NCBI Taxonomy" id="7425"/>
    <lineage>
        <taxon>Eukaryota</taxon>
        <taxon>Metazoa</taxon>
        <taxon>Ecdysozoa</taxon>
        <taxon>Arthropoda</taxon>
        <taxon>Hexapoda</taxon>
        <taxon>Insecta</taxon>
        <taxon>Pterygota</taxon>
        <taxon>Neoptera</taxon>
        <taxon>Endopterygota</taxon>
        <taxon>Hymenoptera</taxon>
        <taxon>Apocrita</taxon>
        <taxon>Proctotrupomorpha</taxon>
        <taxon>Chalcidoidea</taxon>
        <taxon>Pteromalidae</taxon>
        <taxon>Pteromalinae</taxon>
        <taxon>Nasonia</taxon>
    </lineage>
</organism>
<evidence type="ECO:0000256" key="2">
    <source>
        <dbReference type="ARBA" id="ARBA00023139"/>
    </source>
</evidence>
<evidence type="ECO:0000256" key="1">
    <source>
        <dbReference type="ARBA" id="ARBA00022707"/>
    </source>
</evidence>